<dbReference type="Proteomes" id="UP000199467">
    <property type="component" value="Unassembled WGS sequence"/>
</dbReference>
<proteinExistence type="predicted"/>
<evidence type="ECO:0000313" key="1">
    <source>
        <dbReference type="EMBL" id="SDC82516.1"/>
    </source>
</evidence>
<reference evidence="2" key="1">
    <citation type="submission" date="2016-10" db="EMBL/GenBank/DDBJ databases">
        <authorList>
            <person name="Varghese N."/>
            <person name="Submissions S."/>
        </authorList>
    </citation>
    <scope>NUCLEOTIDE SEQUENCE [LARGE SCALE GENOMIC DNA]</scope>
    <source>
        <strain evidence="2">DSM 26382</strain>
    </source>
</reference>
<sequence>MLPVAKDRGIHVSSTALCYTKSQGAFAFALEPKVSKGSREELILYFPYDYG</sequence>
<dbReference type="EMBL" id="FMZQ01000007">
    <property type="protein sequence ID" value="SDC82516.1"/>
    <property type="molecule type" value="Genomic_DNA"/>
</dbReference>
<protein>
    <submittedName>
        <fullName evidence="1">Uncharacterized protein</fullName>
    </submittedName>
</protein>
<gene>
    <name evidence="1" type="ORF">SAMN05216576_10751</name>
</gene>
<organism evidence="1 2">
    <name type="scientific">Ectopseudomonas chengduensis</name>
    <dbReference type="NCBI Taxonomy" id="489632"/>
    <lineage>
        <taxon>Bacteria</taxon>
        <taxon>Pseudomonadati</taxon>
        <taxon>Pseudomonadota</taxon>
        <taxon>Gammaproteobacteria</taxon>
        <taxon>Pseudomonadales</taxon>
        <taxon>Pseudomonadaceae</taxon>
        <taxon>Ectopseudomonas</taxon>
    </lineage>
</organism>
<accession>A0A1G6PSL7</accession>
<name>A0A1G6PSL7_9GAMM</name>
<evidence type="ECO:0000313" key="2">
    <source>
        <dbReference type="Proteomes" id="UP000199467"/>
    </source>
</evidence>
<keyword evidence="2" id="KW-1185">Reference proteome</keyword>
<dbReference type="AlphaFoldDB" id="A0A1G6PSL7"/>